<reference evidence="4" key="1">
    <citation type="submission" date="2021-01" db="EMBL/GenBank/DDBJ databases">
        <title>Caligus Genome Assembly.</title>
        <authorList>
            <person name="Gallardo-Escarate C."/>
        </authorList>
    </citation>
    <scope>NUCLEOTIDE SEQUENCE [LARGE SCALE GENOMIC DNA]</scope>
</reference>
<dbReference type="EMBL" id="CP045891">
    <property type="protein sequence ID" value="QQP57914.1"/>
    <property type="molecule type" value="Genomic_DNA"/>
</dbReference>
<feature type="non-terminal residue" evidence="3">
    <location>
        <position position="106"/>
    </location>
</feature>
<gene>
    <name evidence="3" type="ORF">FKW44_003070</name>
</gene>
<accession>A0A7T8KL23</accession>
<feature type="transmembrane region" description="Helical" evidence="1">
    <location>
        <begin position="50"/>
        <end position="77"/>
    </location>
</feature>
<keyword evidence="1" id="KW-0472">Membrane</keyword>
<dbReference type="Pfam" id="PF16212">
    <property type="entry name" value="PhoLip_ATPase_C"/>
    <property type="match status" value="1"/>
</dbReference>
<dbReference type="AlphaFoldDB" id="A0A7T8KL23"/>
<organism evidence="3 4">
    <name type="scientific">Caligus rogercresseyi</name>
    <name type="common">Sea louse</name>
    <dbReference type="NCBI Taxonomy" id="217165"/>
    <lineage>
        <taxon>Eukaryota</taxon>
        <taxon>Metazoa</taxon>
        <taxon>Ecdysozoa</taxon>
        <taxon>Arthropoda</taxon>
        <taxon>Crustacea</taxon>
        <taxon>Multicrustacea</taxon>
        <taxon>Hexanauplia</taxon>
        <taxon>Copepoda</taxon>
        <taxon>Siphonostomatoida</taxon>
        <taxon>Caligidae</taxon>
        <taxon>Caligus</taxon>
    </lineage>
</organism>
<name>A0A7T8KL23_CALRO</name>
<evidence type="ECO:0000313" key="4">
    <source>
        <dbReference type="Proteomes" id="UP000595437"/>
    </source>
</evidence>
<evidence type="ECO:0000259" key="2">
    <source>
        <dbReference type="Pfam" id="PF16212"/>
    </source>
</evidence>
<evidence type="ECO:0000256" key="1">
    <source>
        <dbReference type="SAM" id="Phobius"/>
    </source>
</evidence>
<evidence type="ECO:0000313" key="3">
    <source>
        <dbReference type="EMBL" id="QQP57914.1"/>
    </source>
</evidence>
<feature type="non-terminal residue" evidence="3">
    <location>
        <position position="1"/>
    </location>
</feature>
<sequence length="106" mass="12039">GVGIVGKEGSRLPWLPTSPSPSLPTWLASFWSMSIRHTSRPHHHHDAGHFLCCLLLFLRVTLSGFLMVGYATIYTMFPVFSLVLDKDVISSFCLRFPELYKDSQRE</sequence>
<proteinExistence type="predicted"/>
<dbReference type="InterPro" id="IPR032630">
    <property type="entry name" value="P_typ_ATPase_c"/>
</dbReference>
<keyword evidence="4" id="KW-1185">Reference proteome</keyword>
<keyword evidence="1" id="KW-0812">Transmembrane</keyword>
<feature type="domain" description="P-type ATPase C-terminal" evidence="2">
    <location>
        <begin position="64"/>
        <end position="105"/>
    </location>
</feature>
<keyword evidence="1" id="KW-1133">Transmembrane helix</keyword>
<dbReference type="Proteomes" id="UP000595437">
    <property type="component" value="Chromosome 2"/>
</dbReference>
<dbReference type="OrthoDB" id="377733at2759"/>
<protein>
    <submittedName>
        <fullName evidence="3">Phospholipid-transporting ATPase</fullName>
    </submittedName>
</protein>